<dbReference type="Pfam" id="PF04500">
    <property type="entry name" value="FLYWCH"/>
    <property type="match status" value="1"/>
</dbReference>
<evidence type="ECO:0000256" key="1">
    <source>
        <dbReference type="ARBA" id="ARBA00022723"/>
    </source>
</evidence>
<accession>A0A915CYG1</accession>
<dbReference type="Gene3D" id="2.20.25.240">
    <property type="match status" value="1"/>
</dbReference>
<keyword evidence="5" id="KW-1185">Reference proteome</keyword>
<proteinExistence type="predicted"/>
<protein>
    <submittedName>
        <fullName evidence="6">FLYWCH-type domain-containing protein</fullName>
    </submittedName>
</protein>
<keyword evidence="2" id="KW-0863">Zinc-finger</keyword>
<evidence type="ECO:0000256" key="2">
    <source>
        <dbReference type="ARBA" id="ARBA00022771"/>
    </source>
</evidence>
<dbReference type="GO" id="GO:0008270">
    <property type="term" value="F:zinc ion binding"/>
    <property type="evidence" value="ECO:0007669"/>
    <property type="project" value="UniProtKB-KW"/>
</dbReference>
<keyword evidence="3" id="KW-0862">Zinc</keyword>
<organism evidence="5 6">
    <name type="scientific">Ditylenchus dipsaci</name>
    <dbReference type="NCBI Taxonomy" id="166011"/>
    <lineage>
        <taxon>Eukaryota</taxon>
        <taxon>Metazoa</taxon>
        <taxon>Ecdysozoa</taxon>
        <taxon>Nematoda</taxon>
        <taxon>Chromadorea</taxon>
        <taxon>Rhabditida</taxon>
        <taxon>Tylenchina</taxon>
        <taxon>Tylenchomorpha</taxon>
        <taxon>Sphaerularioidea</taxon>
        <taxon>Anguinidae</taxon>
        <taxon>Anguininae</taxon>
        <taxon>Ditylenchus</taxon>
    </lineage>
</organism>
<reference evidence="6" key="1">
    <citation type="submission" date="2022-11" db="UniProtKB">
        <authorList>
            <consortium name="WormBaseParasite"/>
        </authorList>
    </citation>
    <scope>IDENTIFICATION</scope>
</reference>
<evidence type="ECO:0000259" key="4">
    <source>
        <dbReference type="Pfam" id="PF04500"/>
    </source>
</evidence>
<dbReference type="AlphaFoldDB" id="A0A915CYG1"/>
<dbReference type="InterPro" id="IPR007588">
    <property type="entry name" value="Znf_FLYWCH"/>
</dbReference>
<sequence>MALNIDFNELARILAPLASDYSDEEMEEAREQVNQLMVEQGTVISKKNEKIITHGGYQFWKQNEYEEKVYWQCWKVKVDGCRARLHTKKTSGKVIKVVETHSCTRSSTAIPLREISQRVKTIISIFNSVLNGVPEAVQAKMDKSAVRNVVQRKRKGINEEPETPDGINFAIPGAYKKYRFDLNDEEPFLLRDSVDADGNRILLFGRESNKNWSAQMKVVFMDGTFKITPSPFYQVFSCLSFYWEASEGKRTKYVEADRRILTIVEDYENCSTEEFLKGIANNFEMED</sequence>
<evidence type="ECO:0000313" key="5">
    <source>
        <dbReference type="Proteomes" id="UP000887574"/>
    </source>
</evidence>
<name>A0A915CYG1_9BILA</name>
<dbReference type="WBParaSite" id="jg13487">
    <property type="protein sequence ID" value="jg13487"/>
    <property type="gene ID" value="jg13487"/>
</dbReference>
<dbReference type="Proteomes" id="UP000887574">
    <property type="component" value="Unplaced"/>
</dbReference>
<evidence type="ECO:0000313" key="6">
    <source>
        <dbReference type="WBParaSite" id="jg13487"/>
    </source>
</evidence>
<evidence type="ECO:0000256" key="3">
    <source>
        <dbReference type="ARBA" id="ARBA00022833"/>
    </source>
</evidence>
<keyword evidence="1" id="KW-0479">Metal-binding</keyword>
<feature type="domain" description="FLYWCH-type" evidence="4">
    <location>
        <begin position="43"/>
        <end position="101"/>
    </location>
</feature>